<evidence type="ECO:0000256" key="1">
    <source>
        <dbReference type="SAM" id="MobiDB-lite"/>
    </source>
</evidence>
<proteinExistence type="predicted"/>
<keyword evidence="3" id="KW-1185">Reference proteome</keyword>
<comment type="caution">
    <text evidence="2">The sequence shown here is derived from an EMBL/GenBank/DDBJ whole genome shotgun (WGS) entry which is preliminary data.</text>
</comment>
<reference evidence="2" key="1">
    <citation type="submission" date="2023-01" db="EMBL/GenBank/DDBJ databases">
        <title>Colletotrichum chrysophilum M932 genome sequence.</title>
        <authorList>
            <person name="Baroncelli R."/>
        </authorList>
    </citation>
    <scope>NUCLEOTIDE SEQUENCE</scope>
    <source>
        <strain evidence="2">M932</strain>
    </source>
</reference>
<dbReference type="Proteomes" id="UP001243330">
    <property type="component" value="Unassembled WGS sequence"/>
</dbReference>
<protein>
    <submittedName>
        <fullName evidence="2">Uncharacterized protein</fullName>
    </submittedName>
</protein>
<sequence length="148" mass="16147">MVDQRNTDCSSVATTNQSFSNSMILFSPVTPRLLREAKSNTIKFASLTHGPVRSRPQFNCHQDDPEWDRIPASACLQGSRHTCIMFRHPVTLLNASNLPRLANLPYIGSFMQASVNSAEQTAASSQISKPAPSSSSSSQNRPLDVDLG</sequence>
<feature type="compositionally biased region" description="Low complexity" evidence="1">
    <location>
        <begin position="122"/>
        <end position="139"/>
    </location>
</feature>
<evidence type="ECO:0000313" key="3">
    <source>
        <dbReference type="Proteomes" id="UP001243330"/>
    </source>
</evidence>
<name>A0AAD9A600_9PEZI</name>
<feature type="region of interest" description="Disordered" evidence="1">
    <location>
        <begin position="118"/>
        <end position="148"/>
    </location>
</feature>
<accession>A0AAD9A600</accession>
<organism evidence="2 3">
    <name type="scientific">Colletotrichum chrysophilum</name>
    <dbReference type="NCBI Taxonomy" id="1836956"/>
    <lineage>
        <taxon>Eukaryota</taxon>
        <taxon>Fungi</taxon>
        <taxon>Dikarya</taxon>
        <taxon>Ascomycota</taxon>
        <taxon>Pezizomycotina</taxon>
        <taxon>Sordariomycetes</taxon>
        <taxon>Hypocreomycetidae</taxon>
        <taxon>Glomerellales</taxon>
        <taxon>Glomerellaceae</taxon>
        <taxon>Colletotrichum</taxon>
        <taxon>Colletotrichum gloeosporioides species complex</taxon>
    </lineage>
</organism>
<dbReference type="AlphaFoldDB" id="A0AAD9A600"/>
<evidence type="ECO:0000313" key="2">
    <source>
        <dbReference type="EMBL" id="KAK1841045.1"/>
    </source>
</evidence>
<gene>
    <name evidence="2" type="ORF">CCHR01_16336</name>
</gene>
<dbReference type="EMBL" id="JAQOWY010000511">
    <property type="protein sequence ID" value="KAK1841045.1"/>
    <property type="molecule type" value="Genomic_DNA"/>
</dbReference>